<name>A0A6C0H0I8_9ZZZZ</name>
<proteinExistence type="predicted"/>
<dbReference type="EMBL" id="MN739836">
    <property type="protein sequence ID" value="QHT74054.1"/>
    <property type="molecule type" value="Genomic_DNA"/>
</dbReference>
<evidence type="ECO:0000313" key="1">
    <source>
        <dbReference type="EMBL" id="QHT74054.1"/>
    </source>
</evidence>
<accession>A0A6C0H0I8</accession>
<protein>
    <submittedName>
        <fullName evidence="1">Uncharacterized protein</fullName>
    </submittedName>
</protein>
<sequence>MNVIFTYKVCVPICTEYFYSKKKNIYNNLYAIQK</sequence>
<dbReference type="AlphaFoldDB" id="A0A6C0H0I8"/>
<organism evidence="1">
    <name type="scientific">viral metagenome</name>
    <dbReference type="NCBI Taxonomy" id="1070528"/>
    <lineage>
        <taxon>unclassified sequences</taxon>
        <taxon>metagenomes</taxon>
        <taxon>organismal metagenomes</taxon>
    </lineage>
</organism>
<reference evidence="1" key="1">
    <citation type="journal article" date="2020" name="Nature">
        <title>Giant virus diversity and host interactions through global metagenomics.</title>
        <authorList>
            <person name="Schulz F."/>
            <person name="Roux S."/>
            <person name="Paez-Espino D."/>
            <person name="Jungbluth S."/>
            <person name="Walsh D.A."/>
            <person name="Denef V.J."/>
            <person name="McMahon K.D."/>
            <person name="Konstantinidis K.T."/>
            <person name="Eloe-Fadrosh E.A."/>
            <person name="Kyrpides N.C."/>
            <person name="Woyke T."/>
        </authorList>
    </citation>
    <scope>NUCLEOTIDE SEQUENCE</scope>
    <source>
        <strain evidence="1">GVMAG-M-3300023179-4</strain>
    </source>
</reference>